<dbReference type="InterPro" id="IPR001787">
    <property type="entry name" value="Ribosomal_bL21"/>
</dbReference>
<dbReference type="PANTHER" id="PTHR21349:SF0">
    <property type="entry name" value="LARGE RIBOSOMAL SUBUNIT PROTEIN BL21M"/>
    <property type="match status" value="1"/>
</dbReference>
<comment type="caution">
    <text evidence="7">The sequence shown here is derived from an EMBL/GenBank/DDBJ whole genome shotgun (WGS) entry which is preliminary data.</text>
</comment>
<feature type="compositionally biased region" description="Basic residues" evidence="6">
    <location>
        <begin position="152"/>
        <end position="163"/>
    </location>
</feature>
<evidence type="ECO:0000256" key="1">
    <source>
        <dbReference type="ARBA" id="ARBA00008563"/>
    </source>
</evidence>
<evidence type="ECO:0000313" key="8">
    <source>
        <dbReference type="Proteomes" id="UP000672602"/>
    </source>
</evidence>
<keyword evidence="4 5" id="KW-0699">rRNA-binding</keyword>
<sequence length="170" mass="18005">MFAVVKTGGKQYRVAKDDVIKVEKLDVEEGEIVALDEVLMVGGDGEPKVGAQALSGAVVEAEVLAAERTRKVIVFKKKRRQNYRRKKGHRQHQTVLKVIEISLDGPKHAGKKAAAKKAAPKTAEAKAEAPKKAAAKKAAAKSDAKKTTAKAGAKKSAAKKAAAKKADGDE</sequence>
<dbReference type="Proteomes" id="UP000672602">
    <property type="component" value="Unassembled WGS sequence"/>
</dbReference>
<name>A0A8J7SNP0_9PROT</name>
<dbReference type="GO" id="GO:0005737">
    <property type="term" value="C:cytoplasm"/>
    <property type="evidence" value="ECO:0007669"/>
    <property type="project" value="UniProtKB-ARBA"/>
</dbReference>
<dbReference type="GO" id="GO:0019843">
    <property type="term" value="F:rRNA binding"/>
    <property type="evidence" value="ECO:0007669"/>
    <property type="project" value="UniProtKB-UniRule"/>
</dbReference>
<accession>A0A8J7SNP0</accession>
<evidence type="ECO:0000256" key="2">
    <source>
        <dbReference type="ARBA" id="ARBA00022980"/>
    </source>
</evidence>
<dbReference type="AlphaFoldDB" id="A0A8J7SNP0"/>
<feature type="compositionally biased region" description="Basic residues" evidence="6">
    <location>
        <begin position="108"/>
        <end position="119"/>
    </location>
</feature>
<dbReference type="GO" id="GO:0006412">
    <property type="term" value="P:translation"/>
    <property type="evidence" value="ECO:0007669"/>
    <property type="project" value="UniProtKB-UniRule"/>
</dbReference>
<dbReference type="GO" id="GO:0005840">
    <property type="term" value="C:ribosome"/>
    <property type="evidence" value="ECO:0007669"/>
    <property type="project" value="UniProtKB-KW"/>
</dbReference>
<organism evidence="7 8">
    <name type="scientific">Marivibrio halodurans</name>
    <dbReference type="NCBI Taxonomy" id="2039722"/>
    <lineage>
        <taxon>Bacteria</taxon>
        <taxon>Pseudomonadati</taxon>
        <taxon>Pseudomonadota</taxon>
        <taxon>Alphaproteobacteria</taxon>
        <taxon>Rhodospirillales</taxon>
        <taxon>Rhodospirillaceae</taxon>
        <taxon>Marivibrio</taxon>
    </lineage>
</organism>
<proteinExistence type="inferred from homology"/>
<keyword evidence="8" id="KW-1185">Reference proteome</keyword>
<dbReference type="SUPFAM" id="SSF141091">
    <property type="entry name" value="L21p-like"/>
    <property type="match status" value="1"/>
</dbReference>
<dbReference type="InterPro" id="IPR028909">
    <property type="entry name" value="bL21-like"/>
</dbReference>
<evidence type="ECO:0000256" key="6">
    <source>
        <dbReference type="SAM" id="MobiDB-lite"/>
    </source>
</evidence>
<dbReference type="GO" id="GO:0003735">
    <property type="term" value="F:structural constituent of ribosome"/>
    <property type="evidence" value="ECO:0007669"/>
    <property type="project" value="InterPro"/>
</dbReference>
<keyword evidence="2 4" id="KW-0689">Ribosomal protein</keyword>
<comment type="similarity">
    <text evidence="1 4 5">Belongs to the bacterial ribosomal protein bL21 family.</text>
</comment>
<feature type="region of interest" description="Disordered" evidence="6">
    <location>
        <begin position="106"/>
        <end position="170"/>
    </location>
</feature>
<evidence type="ECO:0000256" key="3">
    <source>
        <dbReference type="ARBA" id="ARBA00023274"/>
    </source>
</evidence>
<dbReference type="InterPro" id="IPR036164">
    <property type="entry name" value="bL21-like_sf"/>
</dbReference>
<protein>
    <recommendedName>
        <fullName evidence="4">Large ribosomal subunit protein bL21</fullName>
    </recommendedName>
</protein>
<keyword evidence="4 5" id="KW-0694">RNA-binding</keyword>
<dbReference type="NCBIfam" id="TIGR00061">
    <property type="entry name" value="L21"/>
    <property type="match status" value="1"/>
</dbReference>
<reference evidence="7" key="1">
    <citation type="submission" date="2021-04" db="EMBL/GenBank/DDBJ databases">
        <authorList>
            <person name="Zhang D.-C."/>
        </authorList>
    </citation>
    <scope>NUCLEOTIDE SEQUENCE</scope>
    <source>
        <strain evidence="7">CGMCC 1.15697</strain>
    </source>
</reference>
<comment type="subunit">
    <text evidence="4">Part of the 50S ribosomal subunit. Contacts protein L20.</text>
</comment>
<dbReference type="PANTHER" id="PTHR21349">
    <property type="entry name" value="50S RIBOSOMAL PROTEIN L21"/>
    <property type="match status" value="1"/>
</dbReference>
<dbReference type="Pfam" id="PF00829">
    <property type="entry name" value="Ribosomal_L21p"/>
    <property type="match status" value="1"/>
</dbReference>
<evidence type="ECO:0000313" key="7">
    <source>
        <dbReference type="EMBL" id="MBP5857796.1"/>
    </source>
</evidence>
<dbReference type="RefSeq" id="WP_210682373.1">
    <property type="nucleotide sequence ID" value="NZ_JAGMWN010000005.1"/>
</dbReference>
<dbReference type="EMBL" id="JAGMWN010000005">
    <property type="protein sequence ID" value="MBP5857796.1"/>
    <property type="molecule type" value="Genomic_DNA"/>
</dbReference>
<dbReference type="HAMAP" id="MF_01363">
    <property type="entry name" value="Ribosomal_bL21"/>
    <property type="match status" value="1"/>
</dbReference>
<keyword evidence="3 4" id="KW-0687">Ribonucleoprotein</keyword>
<evidence type="ECO:0000256" key="4">
    <source>
        <dbReference type="HAMAP-Rule" id="MF_01363"/>
    </source>
</evidence>
<gene>
    <name evidence="4 7" type="primary">rplU</name>
    <name evidence="7" type="ORF">KAJ83_12320</name>
</gene>
<dbReference type="GO" id="GO:1990904">
    <property type="term" value="C:ribonucleoprotein complex"/>
    <property type="evidence" value="ECO:0007669"/>
    <property type="project" value="UniProtKB-KW"/>
</dbReference>
<comment type="function">
    <text evidence="4 5">This protein binds to 23S rRNA in the presence of protein L20.</text>
</comment>
<evidence type="ECO:0000256" key="5">
    <source>
        <dbReference type="RuleBase" id="RU000562"/>
    </source>
</evidence>